<dbReference type="Proteomes" id="UP000050741">
    <property type="component" value="Unassembled WGS sequence"/>
</dbReference>
<accession>A0A183CMY7</accession>
<protein>
    <submittedName>
        <fullName evidence="2">DUF3553 domain-containing protein</fullName>
    </submittedName>
</protein>
<organism evidence="1 2">
    <name type="scientific">Globodera pallida</name>
    <name type="common">Potato cyst nematode worm</name>
    <name type="synonym">Heterodera pallida</name>
    <dbReference type="NCBI Taxonomy" id="36090"/>
    <lineage>
        <taxon>Eukaryota</taxon>
        <taxon>Metazoa</taxon>
        <taxon>Ecdysozoa</taxon>
        <taxon>Nematoda</taxon>
        <taxon>Chromadorea</taxon>
        <taxon>Rhabditida</taxon>
        <taxon>Tylenchina</taxon>
        <taxon>Tylenchomorpha</taxon>
        <taxon>Tylenchoidea</taxon>
        <taxon>Heteroderidae</taxon>
        <taxon>Heteroderinae</taxon>
        <taxon>Globodera</taxon>
    </lineage>
</organism>
<reference evidence="2" key="2">
    <citation type="submission" date="2016-06" db="UniProtKB">
        <authorList>
            <consortium name="WormBaseParasite"/>
        </authorList>
    </citation>
    <scope>IDENTIFICATION</scope>
</reference>
<proteinExistence type="predicted"/>
<name>A0A183CMY7_GLOPA</name>
<reference evidence="1" key="1">
    <citation type="submission" date="2014-05" db="EMBL/GenBank/DDBJ databases">
        <title>The genome and life-stage specific transcriptomes of Globodera pallida elucidate key aspects of plant parasitism by a cyst nematode.</title>
        <authorList>
            <person name="Cotton J.A."/>
            <person name="Lilley C.J."/>
            <person name="Jones L.M."/>
            <person name="Kikuchi T."/>
            <person name="Reid A.J."/>
            <person name="Thorpe P."/>
            <person name="Tsai I.J."/>
            <person name="Beasley H."/>
            <person name="Blok V."/>
            <person name="Cock P.J.A."/>
            <person name="Van den Akker S.E."/>
            <person name="Holroyd N."/>
            <person name="Hunt M."/>
            <person name="Mantelin S."/>
            <person name="Naghra H."/>
            <person name="Pain A."/>
            <person name="Palomares-Rius J.E."/>
            <person name="Zarowiecki M."/>
            <person name="Berriman M."/>
            <person name="Jones J.T."/>
            <person name="Urwin P.E."/>
        </authorList>
    </citation>
    <scope>NUCLEOTIDE SEQUENCE [LARGE SCALE GENOMIC DNA]</scope>
    <source>
        <strain evidence="1">Lindley</strain>
    </source>
</reference>
<evidence type="ECO:0000313" key="2">
    <source>
        <dbReference type="WBParaSite" id="GPLIN_001424400"/>
    </source>
</evidence>
<evidence type="ECO:0000313" key="1">
    <source>
        <dbReference type="Proteomes" id="UP000050741"/>
    </source>
</evidence>
<sequence length="100" mass="10744">MEGGVMVALREGAQPIWMRNSDLSAFGRKNAIGLSLQVGQRINVQYFGRDQHTGQHRISCKTLQIMDPPVQNLFGRDAKVTSGSLTAAAAKMPSGEESAG</sequence>
<dbReference type="WBParaSite" id="GPLIN_001424400">
    <property type="protein sequence ID" value="GPLIN_001424400"/>
    <property type="gene ID" value="GPLIN_001424400"/>
</dbReference>
<keyword evidence="1" id="KW-1185">Reference proteome</keyword>
<dbReference type="AlphaFoldDB" id="A0A183CMY7"/>